<dbReference type="PANTHER" id="PTHR38460:SF1">
    <property type="entry name" value="TAUTOMERASE YOLI-RELATED"/>
    <property type="match status" value="1"/>
</dbReference>
<keyword evidence="2" id="KW-1185">Reference proteome</keyword>
<dbReference type="InterPro" id="IPR014347">
    <property type="entry name" value="Tautomerase/MIF_sf"/>
</dbReference>
<gene>
    <name evidence="1" type="ORF">HF964_02860</name>
</gene>
<dbReference type="EMBL" id="JAAXPN010000001">
    <property type="protein sequence ID" value="NKZ23751.1"/>
    <property type="molecule type" value="Genomic_DNA"/>
</dbReference>
<evidence type="ECO:0000313" key="1">
    <source>
        <dbReference type="EMBL" id="NKZ23751.1"/>
    </source>
</evidence>
<organism evidence="1 2">
    <name type="scientific">Periweissella fabalis</name>
    <dbReference type="NCBI Taxonomy" id="1070421"/>
    <lineage>
        <taxon>Bacteria</taxon>
        <taxon>Bacillati</taxon>
        <taxon>Bacillota</taxon>
        <taxon>Bacilli</taxon>
        <taxon>Lactobacillales</taxon>
        <taxon>Lactobacillaceae</taxon>
        <taxon>Periweissella</taxon>
    </lineage>
</organism>
<accession>A0A7X6S331</accession>
<dbReference type="PANTHER" id="PTHR38460">
    <property type="entry name" value="TAUTOMERASE YOLI-RELATED"/>
    <property type="match status" value="1"/>
</dbReference>
<protein>
    <submittedName>
        <fullName evidence="1">Tautomerase family protein</fullName>
    </submittedName>
</protein>
<dbReference type="AlphaFoldDB" id="A0A7X6S331"/>
<comment type="caution">
    <text evidence="1">The sequence shown here is derived from an EMBL/GenBank/DDBJ whole genome shotgun (WGS) entry which is preliminary data.</text>
</comment>
<reference evidence="1 2" key="1">
    <citation type="submission" date="2020-04" db="EMBL/GenBank/DDBJ databases">
        <title>MicrobeNet Type strains.</title>
        <authorList>
            <person name="Nicholson A.C."/>
        </authorList>
    </citation>
    <scope>NUCLEOTIDE SEQUENCE [LARGE SCALE GENOMIC DNA]</scope>
    <source>
        <strain evidence="1 2">CCUG 61472</strain>
    </source>
</reference>
<dbReference type="Proteomes" id="UP000549765">
    <property type="component" value="Unassembled WGS sequence"/>
</dbReference>
<dbReference type="RefSeq" id="WP_168721535.1">
    <property type="nucleotide sequence ID" value="NZ_JAAXPN010000001.1"/>
</dbReference>
<proteinExistence type="predicted"/>
<dbReference type="Pfam" id="PF14552">
    <property type="entry name" value="Tautomerase_2"/>
    <property type="match status" value="1"/>
</dbReference>
<dbReference type="Gene3D" id="3.30.429.10">
    <property type="entry name" value="Macrophage Migration Inhibitory Factor"/>
    <property type="match status" value="1"/>
</dbReference>
<evidence type="ECO:0000313" key="2">
    <source>
        <dbReference type="Proteomes" id="UP000549765"/>
    </source>
</evidence>
<dbReference type="SUPFAM" id="SSF55331">
    <property type="entry name" value="Tautomerase/MIF"/>
    <property type="match status" value="1"/>
</dbReference>
<dbReference type="InterPro" id="IPR037479">
    <property type="entry name" value="Tauto_MSAD"/>
</dbReference>
<sequence>MPLLRFDLNKEAWGDANRRKKLLDIAYQVTLAAFNAPKGDRYQIVNLHQADEMIIEDTGLGFKRTENVIILSITTRPRTDNEKKIFYHDFVALVGEQLGISPTDIMINMVENTNYDWSFANGKAQFITGEL</sequence>
<name>A0A7X6S331_9LACO</name>